<organism evidence="2 3">
    <name type="scientific">Mycobacterium phage Konstantine</name>
    <dbReference type="NCBI Taxonomy" id="563121"/>
    <lineage>
        <taxon>Viruses</taxon>
        <taxon>Duplodnaviria</taxon>
        <taxon>Heunggongvirae</taxon>
        <taxon>Uroviricota</taxon>
        <taxon>Caudoviricetes</taxon>
        <taxon>Konstantinevirus</taxon>
        <taxon>Konstantinevirus konstantine</taxon>
    </lineage>
</organism>
<dbReference type="Gene3D" id="1.20.5.1700">
    <property type="match status" value="1"/>
</dbReference>
<keyword evidence="3" id="KW-1185">Reference proteome</keyword>
<dbReference type="EMBL" id="FJ174691">
    <property type="protein sequence ID" value="ACI12471.1"/>
    <property type="molecule type" value="Genomic_DNA"/>
</dbReference>
<evidence type="ECO:0000313" key="2">
    <source>
        <dbReference type="EMBL" id="ACI12471.1"/>
    </source>
</evidence>
<evidence type="ECO:0000256" key="1">
    <source>
        <dbReference type="SAM" id="Coils"/>
    </source>
</evidence>
<sequence length="107" mass="11723">MFQISVKGETLGNGSTVWVTSEGFGENPGVNRSVFLKSDDPLITVLREIANAVVARDDLAAENRSKDAEISAYTAKISDLRAELRKLQSETGKISDLRDELNRLKGK</sequence>
<feature type="coiled-coil region" evidence="1">
    <location>
        <begin position="70"/>
        <end position="107"/>
    </location>
</feature>
<reference evidence="2 3" key="1">
    <citation type="submission" date="2008-09" db="EMBL/GenBank/DDBJ databases">
        <authorList>
            <person name="Tantoco A.T."/>
            <person name="Edgar R.H."/>
            <person name="Ko C."/>
            <person name="Chambers R.A."/>
            <person name="Jacobs-Sera D."/>
            <person name="Hendrix R.W."/>
            <person name="Hatfull G.F."/>
        </authorList>
    </citation>
    <scope>NUCLEOTIDE SEQUENCE [LARGE SCALE GENOMIC DNA]</scope>
</reference>
<gene>
    <name evidence="2" type="primary">55</name>
    <name evidence="2" type="ORF">KONSTANTINE_55</name>
</gene>
<keyword evidence="1" id="KW-0175">Coiled coil</keyword>
<dbReference type="GeneID" id="6940757"/>
<dbReference type="RefSeq" id="YP_002242112.1">
    <property type="nucleotide sequence ID" value="NC_011292.1"/>
</dbReference>
<protein>
    <submittedName>
        <fullName evidence="2">Uncharacterized protein</fullName>
    </submittedName>
</protein>
<name>B5U525_9CAUD</name>
<dbReference type="Proteomes" id="UP000002183">
    <property type="component" value="Segment"/>
</dbReference>
<accession>B5U525</accession>
<evidence type="ECO:0000313" key="3">
    <source>
        <dbReference type="Proteomes" id="UP000002183"/>
    </source>
</evidence>
<dbReference type="KEGG" id="vg:6940757"/>
<proteinExistence type="predicted"/>